<evidence type="ECO:0000256" key="1">
    <source>
        <dbReference type="SAM" id="MobiDB-lite"/>
    </source>
</evidence>
<organism evidence="2 3">
    <name type="scientific">Funneliformis geosporum</name>
    <dbReference type="NCBI Taxonomy" id="1117311"/>
    <lineage>
        <taxon>Eukaryota</taxon>
        <taxon>Fungi</taxon>
        <taxon>Fungi incertae sedis</taxon>
        <taxon>Mucoromycota</taxon>
        <taxon>Glomeromycotina</taxon>
        <taxon>Glomeromycetes</taxon>
        <taxon>Glomerales</taxon>
        <taxon>Glomeraceae</taxon>
        <taxon>Funneliformis</taxon>
    </lineage>
</organism>
<feature type="region of interest" description="Disordered" evidence="1">
    <location>
        <begin position="11"/>
        <end position="50"/>
    </location>
</feature>
<proteinExistence type="predicted"/>
<keyword evidence="3" id="KW-1185">Reference proteome</keyword>
<evidence type="ECO:0000313" key="2">
    <source>
        <dbReference type="EMBL" id="CAI2173530.1"/>
    </source>
</evidence>
<comment type="caution">
    <text evidence="2">The sequence shown here is derived from an EMBL/GenBank/DDBJ whole genome shotgun (WGS) entry which is preliminary data.</text>
</comment>
<dbReference type="Proteomes" id="UP001153678">
    <property type="component" value="Unassembled WGS sequence"/>
</dbReference>
<protein>
    <submittedName>
        <fullName evidence="2">3066_t:CDS:1</fullName>
    </submittedName>
</protein>
<name>A0A9W4SM89_9GLOM</name>
<accession>A0A9W4SM89</accession>
<feature type="compositionally biased region" description="Polar residues" evidence="1">
    <location>
        <begin position="15"/>
        <end position="25"/>
    </location>
</feature>
<evidence type="ECO:0000313" key="3">
    <source>
        <dbReference type="Proteomes" id="UP001153678"/>
    </source>
</evidence>
<dbReference type="AlphaFoldDB" id="A0A9W4SM89"/>
<gene>
    <name evidence="2" type="ORF">FWILDA_LOCUS6131</name>
</gene>
<feature type="compositionally biased region" description="Acidic residues" evidence="1">
    <location>
        <begin position="38"/>
        <end position="50"/>
    </location>
</feature>
<reference evidence="2" key="1">
    <citation type="submission" date="2022-08" db="EMBL/GenBank/DDBJ databases">
        <authorList>
            <person name="Kallberg Y."/>
            <person name="Tangrot J."/>
            <person name="Rosling A."/>
        </authorList>
    </citation>
    <scope>NUCLEOTIDE SEQUENCE</scope>
    <source>
        <strain evidence="2">Wild A</strain>
    </source>
</reference>
<dbReference type="EMBL" id="CAMKVN010001076">
    <property type="protein sequence ID" value="CAI2173530.1"/>
    <property type="molecule type" value="Genomic_DNA"/>
</dbReference>
<sequence>MEFRSIYMKLEQSEDLSNQVSNNLNKYYENMDSNNNNEESDNSSDDNEDN</sequence>